<feature type="transmembrane region" description="Helical" evidence="7">
    <location>
        <begin position="557"/>
        <end position="574"/>
    </location>
</feature>
<evidence type="ECO:0000256" key="6">
    <source>
        <dbReference type="SAM" id="Coils"/>
    </source>
</evidence>
<dbReference type="Pfam" id="PF00069">
    <property type="entry name" value="Pkinase"/>
    <property type="match status" value="1"/>
</dbReference>
<proteinExistence type="predicted"/>
<evidence type="ECO:0000256" key="4">
    <source>
        <dbReference type="ARBA" id="ARBA00022840"/>
    </source>
</evidence>
<dbReference type="PROSITE" id="PS50011">
    <property type="entry name" value="PROTEIN_KINASE_DOM"/>
    <property type="match status" value="1"/>
</dbReference>
<dbReference type="InterPro" id="IPR000719">
    <property type="entry name" value="Prot_kinase_dom"/>
</dbReference>
<comment type="caution">
    <text evidence="9">The sequence shown here is derived from an EMBL/GenBank/DDBJ whole genome shotgun (WGS) entry which is preliminary data.</text>
</comment>
<keyword evidence="7" id="KW-0812">Transmembrane</keyword>
<dbReference type="Gene3D" id="1.10.510.10">
    <property type="entry name" value="Transferase(Phosphotransferase) domain 1"/>
    <property type="match status" value="1"/>
</dbReference>
<evidence type="ECO:0000313" key="10">
    <source>
        <dbReference type="Proteomes" id="UP000282926"/>
    </source>
</evidence>
<dbReference type="PROSITE" id="PS00107">
    <property type="entry name" value="PROTEIN_KINASE_ATP"/>
    <property type="match status" value="1"/>
</dbReference>
<sequence length="663" mass="73194">MSDFDSPAPTLVARWETLALSDTAAGAPDAGSTIAARRPLETFQRQQALGALPLIHTGSDNDEKADFLPGEPLGQGGMGVVHQAHQRSLWRDVAIKTIRPDRRNSESTRGLLKEAWVTGMLEHPNIIPVHALGVDASGAPMLVMKRVEGLAWFDTLQSPELLPRRFAGYREPLDAHLEILMQVCDAVHFAHSRGVIHRDLKPENVMLGDYGEVYLVDWGIAVSLVDDGTDRIQLARDVDEVAGTPSYMAPEMARGEGASIDQRSDVYQLGAILHELITHTPRNAGDSVMAALINAYQATPVIYGPDVPEELATICNTATARLPEDRFQSAEDLRLALASYQHHRDSRRLADEARVRLITLEAHLHEWSGDASQTQQPLAATDRSEDNDATARIYRLYAECRFAFEQALTVWPDNLQAREGLDRAIEHMLDFELKQGDEKAAALLLDEIRGDRSAFEERLRALRLRLHDEARELQKLKKLSYDVDIDLNSAARSRMSFLLGVVLGIIPLINSGLVHLGLATMTFPEYFLQYVGVIGGAGLIVFLMRKRLLSNAINTRIIISIFVILFGSLIMRVMGFILGLDVAGCIALENGLFAFALMMMATSLDARLWPASIAFLAGAIGGGLLPHWMLEFDGASNAAALWIIAWVWRVPRQRSLSGQRGES</sequence>
<dbReference type="GO" id="GO:0004674">
    <property type="term" value="F:protein serine/threonine kinase activity"/>
    <property type="evidence" value="ECO:0007669"/>
    <property type="project" value="UniProtKB-KW"/>
</dbReference>
<dbReference type="PROSITE" id="PS00108">
    <property type="entry name" value="PROTEIN_KINASE_ST"/>
    <property type="match status" value="1"/>
</dbReference>
<evidence type="ECO:0000256" key="5">
    <source>
        <dbReference type="PROSITE-ProRule" id="PRU10141"/>
    </source>
</evidence>
<evidence type="ECO:0000256" key="2">
    <source>
        <dbReference type="ARBA" id="ARBA00022741"/>
    </source>
</evidence>
<dbReference type="SMART" id="SM00220">
    <property type="entry name" value="S_TKc"/>
    <property type="match status" value="1"/>
</dbReference>
<feature type="transmembrane region" description="Helical" evidence="7">
    <location>
        <begin position="497"/>
        <end position="521"/>
    </location>
</feature>
<keyword evidence="10" id="KW-1185">Reference proteome</keyword>
<dbReference type="Gene3D" id="3.30.200.20">
    <property type="entry name" value="Phosphorylase Kinase, domain 1"/>
    <property type="match status" value="1"/>
</dbReference>
<feature type="binding site" evidence="5">
    <location>
        <position position="96"/>
    </location>
    <ligand>
        <name>ATP</name>
        <dbReference type="ChEBI" id="CHEBI:30616"/>
    </ligand>
</feature>
<dbReference type="RefSeq" id="WP_127781282.1">
    <property type="nucleotide sequence ID" value="NZ_SADD01000018.1"/>
</dbReference>
<feature type="coiled-coil region" evidence="6">
    <location>
        <begin position="445"/>
        <end position="479"/>
    </location>
</feature>
<evidence type="ECO:0000256" key="3">
    <source>
        <dbReference type="ARBA" id="ARBA00022777"/>
    </source>
</evidence>
<keyword evidence="7" id="KW-1133">Transmembrane helix</keyword>
<dbReference type="PANTHER" id="PTHR43289">
    <property type="entry name" value="MITOGEN-ACTIVATED PROTEIN KINASE KINASE KINASE 20-RELATED"/>
    <property type="match status" value="1"/>
</dbReference>
<dbReference type="SUPFAM" id="SSF56112">
    <property type="entry name" value="Protein kinase-like (PK-like)"/>
    <property type="match status" value="1"/>
</dbReference>
<accession>A0ABY0CPC9</accession>
<organism evidence="9 10">
    <name type="scientific">Lujinxingia sediminis</name>
    <dbReference type="NCBI Taxonomy" id="2480984"/>
    <lineage>
        <taxon>Bacteria</taxon>
        <taxon>Deltaproteobacteria</taxon>
        <taxon>Bradymonadales</taxon>
        <taxon>Lujinxingiaceae</taxon>
        <taxon>Lujinxingia</taxon>
    </lineage>
</organism>
<keyword evidence="1" id="KW-0808">Transferase</keyword>
<keyword evidence="7" id="KW-0472">Membrane</keyword>
<keyword evidence="6" id="KW-0175">Coiled coil</keyword>
<keyword evidence="4 5" id="KW-0067">ATP-binding</keyword>
<feature type="transmembrane region" description="Helical" evidence="7">
    <location>
        <begin position="608"/>
        <end position="628"/>
    </location>
</feature>
<dbReference type="InterPro" id="IPR017441">
    <property type="entry name" value="Protein_kinase_ATP_BS"/>
</dbReference>
<feature type="transmembrane region" description="Helical" evidence="7">
    <location>
        <begin position="527"/>
        <end position="545"/>
    </location>
</feature>
<protein>
    <submittedName>
        <fullName evidence="9">Serine/threonine protein kinase</fullName>
    </submittedName>
</protein>
<evidence type="ECO:0000256" key="7">
    <source>
        <dbReference type="SAM" id="Phobius"/>
    </source>
</evidence>
<keyword evidence="9" id="KW-0723">Serine/threonine-protein kinase</keyword>
<name>A0ABY0CPC9_9DELT</name>
<keyword evidence="2 5" id="KW-0547">Nucleotide-binding</keyword>
<dbReference type="InterPro" id="IPR008271">
    <property type="entry name" value="Ser/Thr_kinase_AS"/>
</dbReference>
<dbReference type="PANTHER" id="PTHR43289:SF6">
    <property type="entry name" value="SERINE_THREONINE-PROTEIN KINASE NEKL-3"/>
    <property type="match status" value="1"/>
</dbReference>
<gene>
    <name evidence="9" type="ORF">EA187_18850</name>
</gene>
<keyword evidence="3 9" id="KW-0418">Kinase</keyword>
<evidence type="ECO:0000259" key="8">
    <source>
        <dbReference type="PROSITE" id="PS50011"/>
    </source>
</evidence>
<dbReference type="EMBL" id="SADD01000018">
    <property type="protein sequence ID" value="RVU41404.1"/>
    <property type="molecule type" value="Genomic_DNA"/>
</dbReference>
<dbReference type="CDD" id="cd14014">
    <property type="entry name" value="STKc_PknB_like"/>
    <property type="match status" value="1"/>
</dbReference>
<reference evidence="9 10" key="1">
    <citation type="submission" date="2019-01" db="EMBL/GenBank/DDBJ databases">
        <title>Lujinxingia litoralis gen. nov., sp. nov. and Lujinxingia sediminis gen. nov., sp. nov., new members in the order Bradymonadales, isolated from coastal sediment.</title>
        <authorList>
            <person name="Li C.-M."/>
        </authorList>
    </citation>
    <scope>NUCLEOTIDE SEQUENCE [LARGE SCALE GENOMIC DNA]</scope>
    <source>
        <strain evidence="9 10">SEH01</strain>
    </source>
</reference>
<dbReference type="Proteomes" id="UP000282926">
    <property type="component" value="Unassembled WGS sequence"/>
</dbReference>
<evidence type="ECO:0000256" key="1">
    <source>
        <dbReference type="ARBA" id="ARBA00022679"/>
    </source>
</evidence>
<evidence type="ECO:0000313" key="9">
    <source>
        <dbReference type="EMBL" id="RVU41404.1"/>
    </source>
</evidence>
<dbReference type="InterPro" id="IPR011009">
    <property type="entry name" value="Kinase-like_dom_sf"/>
</dbReference>
<feature type="domain" description="Protein kinase" evidence="8">
    <location>
        <begin position="67"/>
        <end position="338"/>
    </location>
</feature>